<sequence length="469" mass="53196">MGKKQCLKKEQRKNLKGWADRGRERILSKHVLPYSDCLERGWHAEESCLDTVYREYTFHVHWCLKDHEEPAQPFCLYNPHAPREVEELMPKEAQEKRKRLEEIYMKKHLKFRKNLLNDPWNLYLTQLASITRPPKARQAYQEWFTDDTNKKLVAAIVQERWEKELADGSASGGPNVNLWMAVAPPLLQGMSERTGLSVFMIVGGPMLKNKGVLGTLNLSWGKNLEPKPVAWPKWDKKKFKEQVQDFFLDFLHTAYTPDNCANTQLPESGGTHSTLNDNSLYSFDNELKLKGINEDLDEVSDSSSEDDDTSDGERRPDPMTSPPHKHQCVSGKARKVKGKKGTTSDEEDSSNKENAAICDDGPDGHATSSTSKGPRLSKYERQREANIAAIANHPLMREINEDLECMRTEKSKPKPKPHPKKSAAVSSGDTLGIRLPIDFANFNQIAQSTSGTKGYSGGFTLLAKYYIRY</sequence>
<gene>
    <name evidence="2" type="ORF">EV421DRAFT_1732615</name>
</gene>
<dbReference type="AlphaFoldDB" id="A0AA39MX08"/>
<protein>
    <submittedName>
        <fullName evidence="2">Uncharacterized protein</fullName>
    </submittedName>
</protein>
<organism evidence="2 3">
    <name type="scientific">Armillaria borealis</name>
    <dbReference type="NCBI Taxonomy" id="47425"/>
    <lineage>
        <taxon>Eukaryota</taxon>
        <taxon>Fungi</taxon>
        <taxon>Dikarya</taxon>
        <taxon>Basidiomycota</taxon>
        <taxon>Agaricomycotina</taxon>
        <taxon>Agaricomycetes</taxon>
        <taxon>Agaricomycetidae</taxon>
        <taxon>Agaricales</taxon>
        <taxon>Marasmiineae</taxon>
        <taxon>Physalacriaceae</taxon>
        <taxon>Armillaria</taxon>
    </lineage>
</organism>
<comment type="caution">
    <text evidence="2">The sequence shown here is derived from an EMBL/GenBank/DDBJ whole genome shotgun (WGS) entry which is preliminary data.</text>
</comment>
<keyword evidence="3" id="KW-1185">Reference proteome</keyword>
<name>A0AA39MX08_9AGAR</name>
<reference evidence="2" key="1">
    <citation type="submission" date="2023-06" db="EMBL/GenBank/DDBJ databases">
        <authorList>
            <consortium name="Lawrence Berkeley National Laboratory"/>
            <person name="Ahrendt S."/>
            <person name="Sahu N."/>
            <person name="Indic B."/>
            <person name="Wong-Bajracharya J."/>
            <person name="Merenyi Z."/>
            <person name="Ke H.-M."/>
            <person name="Monk M."/>
            <person name="Kocsube S."/>
            <person name="Drula E."/>
            <person name="Lipzen A."/>
            <person name="Balint B."/>
            <person name="Henrissat B."/>
            <person name="Andreopoulos B."/>
            <person name="Martin F.M."/>
            <person name="Harder C.B."/>
            <person name="Rigling D."/>
            <person name="Ford K.L."/>
            <person name="Foster G.D."/>
            <person name="Pangilinan J."/>
            <person name="Papanicolaou A."/>
            <person name="Barry K."/>
            <person name="LaButti K."/>
            <person name="Viragh M."/>
            <person name="Koriabine M."/>
            <person name="Yan M."/>
            <person name="Riley R."/>
            <person name="Champramary S."/>
            <person name="Plett K.L."/>
            <person name="Tsai I.J."/>
            <person name="Slot J."/>
            <person name="Sipos G."/>
            <person name="Plett J."/>
            <person name="Nagy L.G."/>
            <person name="Grigoriev I.V."/>
        </authorList>
    </citation>
    <scope>NUCLEOTIDE SEQUENCE</scope>
    <source>
        <strain evidence="2">FPL87.14</strain>
    </source>
</reference>
<feature type="region of interest" description="Disordered" evidence="1">
    <location>
        <begin position="293"/>
        <end position="379"/>
    </location>
</feature>
<feature type="compositionally biased region" description="Basic residues" evidence="1">
    <location>
        <begin position="323"/>
        <end position="340"/>
    </location>
</feature>
<evidence type="ECO:0000313" key="2">
    <source>
        <dbReference type="EMBL" id="KAK0449343.1"/>
    </source>
</evidence>
<dbReference type="Proteomes" id="UP001175226">
    <property type="component" value="Unassembled WGS sequence"/>
</dbReference>
<dbReference type="EMBL" id="JAUEPT010000008">
    <property type="protein sequence ID" value="KAK0449343.1"/>
    <property type="molecule type" value="Genomic_DNA"/>
</dbReference>
<evidence type="ECO:0000313" key="3">
    <source>
        <dbReference type="Proteomes" id="UP001175226"/>
    </source>
</evidence>
<proteinExistence type="predicted"/>
<evidence type="ECO:0000256" key="1">
    <source>
        <dbReference type="SAM" id="MobiDB-lite"/>
    </source>
</evidence>
<accession>A0AA39MX08</accession>
<feature type="compositionally biased region" description="Acidic residues" evidence="1">
    <location>
        <begin position="294"/>
        <end position="310"/>
    </location>
</feature>